<comment type="caution">
    <text evidence="1">The sequence shown here is derived from an EMBL/GenBank/DDBJ whole genome shotgun (WGS) entry which is preliminary data.</text>
</comment>
<dbReference type="EMBL" id="JACJSG010000031">
    <property type="protein sequence ID" value="MBD2503129.1"/>
    <property type="molecule type" value="Genomic_DNA"/>
</dbReference>
<proteinExistence type="predicted"/>
<reference evidence="1 2" key="1">
    <citation type="journal article" date="2020" name="ISME J.">
        <title>Comparative genomics reveals insights into cyanobacterial evolution and habitat adaptation.</title>
        <authorList>
            <person name="Chen M.Y."/>
            <person name="Teng W.K."/>
            <person name="Zhao L."/>
            <person name="Hu C.X."/>
            <person name="Zhou Y.K."/>
            <person name="Han B.P."/>
            <person name="Song L.R."/>
            <person name="Shu W.S."/>
        </authorList>
    </citation>
    <scope>NUCLEOTIDE SEQUENCE [LARGE SCALE GENOMIC DNA]</scope>
    <source>
        <strain evidence="1 2">FACHB-119</strain>
    </source>
</reference>
<dbReference type="RefSeq" id="WP_190475994.1">
    <property type="nucleotide sequence ID" value="NZ_JACJSG010000031.1"/>
</dbReference>
<sequence length="266" mass="30745">MTARVWAQIRKFLRSGDSYNREVFDWFKDADEFPKRKEVRDILLIGAKDSIQIAQVKMRSFREIIQKSHLKQSGDIVGIPKTVFDADVTYKPEVTLFFRQSKQATPQNKTSKTARVSYRLMNQSSSSLSKADLKALGKSIYDDFAKPGYRFNKGKIIAWYTQPEEGLHLQIYSHTEEIGETVVKKILQHRNLTFDEKFFKFTKPSRNSDPTPGNIVILGETKEKPVWRPTVFVEFTHAMINLHGDTQVRCLCDISGEYANPIYRPN</sequence>
<evidence type="ECO:0000313" key="1">
    <source>
        <dbReference type="EMBL" id="MBD2503129.1"/>
    </source>
</evidence>
<evidence type="ECO:0000313" key="2">
    <source>
        <dbReference type="Proteomes" id="UP000661112"/>
    </source>
</evidence>
<accession>A0ABR8D7J7</accession>
<keyword evidence="2" id="KW-1185">Reference proteome</keyword>
<organism evidence="1 2">
    <name type="scientific">Anabaena azotica FACHB-119</name>
    <dbReference type="NCBI Taxonomy" id="947527"/>
    <lineage>
        <taxon>Bacteria</taxon>
        <taxon>Bacillati</taxon>
        <taxon>Cyanobacteriota</taxon>
        <taxon>Cyanophyceae</taxon>
        <taxon>Nostocales</taxon>
        <taxon>Nostocaceae</taxon>
        <taxon>Anabaena</taxon>
        <taxon>Anabaena azotica</taxon>
    </lineage>
</organism>
<gene>
    <name evidence="1" type="ORF">H6G83_21410</name>
</gene>
<dbReference type="Proteomes" id="UP000661112">
    <property type="component" value="Unassembled WGS sequence"/>
</dbReference>
<protein>
    <submittedName>
        <fullName evidence="1">Uncharacterized protein</fullName>
    </submittedName>
</protein>
<name>A0ABR8D7J7_9NOST</name>